<protein>
    <submittedName>
        <fullName evidence="2">Uncharacterized protein</fullName>
    </submittedName>
</protein>
<gene>
    <name evidence="2" type="ORF">F2Q70_00003805</name>
</gene>
<evidence type="ECO:0000256" key="1">
    <source>
        <dbReference type="SAM" id="MobiDB-lite"/>
    </source>
</evidence>
<proteinExistence type="predicted"/>
<organism evidence="2">
    <name type="scientific">Brassica cretica</name>
    <name type="common">Mustard</name>
    <dbReference type="NCBI Taxonomy" id="69181"/>
    <lineage>
        <taxon>Eukaryota</taxon>
        <taxon>Viridiplantae</taxon>
        <taxon>Streptophyta</taxon>
        <taxon>Embryophyta</taxon>
        <taxon>Tracheophyta</taxon>
        <taxon>Spermatophyta</taxon>
        <taxon>Magnoliopsida</taxon>
        <taxon>eudicotyledons</taxon>
        <taxon>Gunneridae</taxon>
        <taxon>Pentapetalae</taxon>
        <taxon>rosids</taxon>
        <taxon>malvids</taxon>
        <taxon>Brassicales</taxon>
        <taxon>Brassicaceae</taxon>
        <taxon>Brassiceae</taxon>
        <taxon>Brassica</taxon>
    </lineage>
</organism>
<accession>A0A8S9IZA9</accession>
<dbReference type="EMBL" id="QGKY02001015">
    <property type="protein sequence ID" value="KAF2574396.1"/>
    <property type="molecule type" value="Genomic_DNA"/>
</dbReference>
<sequence length="121" mass="13452">MVLDRSNSAKMKLDKTDPTSCLASLETEHPTRPTASWIGRSNSLLGEFDIVRPTRPTASQIGWSNSSLGELALVNPISPKNRTMLVWFLENFPTLISSLPILTLCSDSKNGKRNRRRPAED</sequence>
<reference evidence="2" key="1">
    <citation type="submission" date="2019-12" db="EMBL/GenBank/DDBJ databases">
        <title>Genome sequencing and annotation of Brassica cretica.</title>
        <authorList>
            <person name="Studholme D.J."/>
            <person name="Sarris P.F."/>
        </authorList>
    </citation>
    <scope>NUCLEOTIDE SEQUENCE</scope>
    <source>
        <strain evidence="2">PFS-102/07</strain>
        <tissue evidence="2">Leaf</tissue>
    </source>
</reference>
<dbReference type="AlphaFoldDB" id="A0A8S9IZA9"/>
<comment type="caution">
    <text evidence="2">The sequence shown here is derived from an EMBL/GenBank/DDBJ whole genome shotgun (WGS) entry which is preliminary data.</text>
</comment>
<name>A0A8S9IZA9_BRACR</name>
<evidence type="ECO:0000313" key="2">
    <source>
        <dbReference type="EMBL" id="KAF2574396.1"/>
    </source>
</evidence>
<feature type="region of interest" description="Disordered" evidence="1">
    <location>
        <begin position="1"/>
        <end position="28"/>
    </location>
</feature>